<gene>
    <name evidence="1" type="ORF">AFULGI_00015780</name>
</gene>
<dbReference type="AlphaFoldDB" id="A0A075WD34"/>
<evidence type="ECO:0000313" key="2">
    <source>
        <dbReference type="Proteomes" id="UP000028501"/>
    </source>
</evidence>
<dbReference type="RefSeq" id="WP_048095686.1">
    <property type="nucleotide sequence ID" value="NZ_CP006577.1"/>
</dbReference>
<sequence>MDVRIVKAKDVFKPEDELMIIRIGEFAIIKKHKTLSDILDEMSKKFEDLSEEDKERLAIEAKKWVREKIKVVVDSNVFVNSI</sequence>
<proteinExistence type="predicted"/>
<dbReference type="KEGG" id="afg:AFULGI_00015780"/>
<protein>
    <submittedName>
        <fullName evidence="1">Uncharacterized protein</fullName>
    </submittedName>
</protein>
<accession>A0A075WD34</accession>
<organism evidence="1 2">
    <name type="scientific">Archaeoglobus fulgidus DSM 8774</name>
    <dbReference type="NCBI Taxonomy" id="1344584"/>
    <lineage>
        <taxon>Archaea</taxon>
        <taxon>Methanobacteriati</taxon>
        <taxon>Methanobacteriota</taxon>
        <taxon>Archaeoglobi</taxon>
        <taxon>Archaeoglobales</taxon>
        <taxon>Archaeoglobaceae</taxon>
        <taxon>Archaeoglobus</taxon>
    </lineage>
</organism>
<evidence type="ECO:0000313" key="1">
    <source>
        <dbReference type="EMBL" id="AIG98340.1"/>
    </source>
</evidence>
<name>A0A075WD34_ARCFL</name>
<reference evidence="1 2" key="1">
    <citation type="submission" date="2013-07" db="EMBL/GenBank/DDBJ databases">
        <title>Genome of Archaeoglobus fulgidus.</title>
        <authorList>
            <person name="Fiebig A."/>
            <person name="Birkeland N.-K."/>
        </authorList>
    </citation>
    <scope>NUCLEOTIDE SEQUENCE [LARGE SCALE GENOMIC DNA]</scope>
    <source>
        <strain evidence="1 2">DSM 8774</strain>
    </source>
</reference>
<dbReference type="GeneID" id="24795076"/>
<dbReference type="HOGENOM" id="CLU_2550043_0_0_2"/>
<dbReference type="Proteomes" id="UP000028501">
    <property type="component" value="Chromosome"/>
</dbReference>
<dbReference type="EMBL" id="CP006577">
    <property type="protein sequence ID" value="AIG98340.1"/>
    <property type="molecule type" value="Genomic_DNA"/>
</dbReference>